<dbReference type="NCBIfam" id="NF003814">
    <property type="entry name" value="PRK05406.1-3"/>
    <property type="match status" value="1"/>
</dbReference>
<protein>
    <recommendedName>
        <fullName evidence="1">5-oxoprolinase subunit A</fullName>
        <shortName evidence="1">5-OPase subunit A</shortName>
        <ecNumber evidence="1">3.5.2.9</ecNumber>
    </recommendedName>
    <alternativeName>
        <fullName evidence="1">5-oxoprolinase (ATP-hydrolyzing) subunit A</fullName>
    </alternativeName>
</protein>
<proteinExistence type="inferred from homology"/>
<accession>A0A7T4JUQ0</accession>
<dbReference type="EC" id="3.5.2.9" evidence="1"/>
<dbReference type="PANTHER" id="PTHR30292">
    <property type="entry name" value="UNCHARACTERIZED PROTEIN YBGL-RELATED"/>
    <property type="match status" value="1"/>
</dbReference>
<dbReference type="CDD" id="cd10787">
    <property type="entry name" value="LamB_YcsF_like"/>
    <property type="match status" value="1"/>
</dbReference>
<evidence type="ECO:0000313" key="2">
    <source>
        <dbReference type="EMBL" id="QQB46064.1"/>
    </source>
</evidence>
<evidence type="ECO:0000256" key="1">
    <source>
        <dbReference type="HAMAP-Rule" id="MF_00691"/>
    </source>
</evidence>
<dbReference type="GO" id="GO:0005524">
    <property type="term" value="F:ATP binding"/>
    <property type="evidence" value="ECO:0007669"/>
    <property type="project" value="UniProtKB-UniRule"/>
</dbReference>
<comment type="subunit">
    <text evidence="1">Forms a complex composed of PxpA, PxpB and PxpC.</text>
</comment>
<evidence type="ECO:0000313" key="4">
    <source>
        <dbReference type="Proteomes" id="UP000596145"/>
    </source>
</evidence>
<dbReference type="InterPro" id="IPR011330">
    <property type="entry name" value="Glyco_hydro/deAcase_b/a-brl"/>
</dbReference>
<keyword evidence="1" id="KW-0547">Nucleotide-binding</keyword>
<dbReference type="GO" id="GO:0005975">
    <property type="term" value="P:carbohydrate metabolic process"/>
    <property type="evidence" value="ECO:0007669"/>
    <property type="project" value="InterPro"/>
</dbReference>
<dbReference type="NCBIfam" id="NF003816">
    <property type="entry name" value="PRK05406.1-5"/>
    <property type="match status" value="1"/>
</dbReference>
<comment type="similarity">
    <text evidence="1">Belongs to the LamB/PxpA family.</text>
</comment>
<dbReference type="GeneID" id="92759678"/>
<dbReference type="Proteomes" id="UP000596145">
    <property type="component" value="Chromosome"/>
</dbReference>
<comment type="catalytic activity">
    <reaction evidence="1">
        <text>5-oxo-L-proline + ATP + 2 H2O = L-glutamate + ADP + phosphate + H(+)</text>
        <dbReference type="Rhea" id="RHEA:10348"/>
        <dbReference type="ChEBI" id="CHEBI:15377"/>
        <dbReference type="ChEBI" id="CHEBI:15378"/>
        <dbReference type="ChEBI" id="CHEBI:29985"/>
        <dbReference type="ChEBI" id="CHEBI:30616"/>
        <dbReference type="ChEBI" id="CHEBI:43474"/>
        <dbReference type="ChEBI" id="CHEBI:58402"/>
        <dbReference type="ChEBI" id="CHEBI:456216"/>
        <dbReference type="EC" id="3.5.2.9"/>
    </reaction>
</comment>
<organism evidence="2 4">
    <name type="scientific">Corynebacterium glucuronolyticum</name>
    <dbReference type="NCBI Taxonomy" id="39791"/>
    <lineage>
        <taxon>Bacteria</taxon>
        <taxon>Bacillati</taxon>
        <taxon>Actinomycetota</taxon>
        <taxon>Actinomycetes</taxon>
        <taxon>Mycobacteriales</taxon>
        <taxon>Corynebacteriaceae</taxon>
        <taxon>Corynebacterium</taxon>
    </lineage>
</organism>
<comment type="function">
    <text evidence="1">Catalyzes the cleavage of 5-oxoproline to form L-glutamate coupled to the hydrolysis of ATP to ADP and inorganic phosphate.</text>
</comment>
<evidence type="ECO:0000313" key="3">
    <source>
        <dbReference type="EMBL" id="QRP71424.1"/>
    </source>
</evidence>
<dbReference type="AlphaFoldDB" id="A0A7T4JUQ0"/>
<dbReference type="Pfam" id="PF03746">
    <property type="entry name" value="LamB_YcsF"/>
    <property type="match status" value="1"/>
</dbReference>
<sequence>MTSIDLNCDLGESFGNFHIGNDEEVLGLVTSANIATGFHAGDPLVMLTTVRRAKENSVRIGAHVGYRDLPGFGRRFIDYDLDQLTAEVLYQIGALQAACRATGTEVEYVKPHGALYNRIARDAKQAQAVIAGMKLADPQLALMGLAGSPVLGWAEEAGLPTISETFADRAYEKDGSLVPRSQPGAIHDSDEKATEQALNFALDKPITAVDGSDVQVVADSICVHGDNPHALHLVRAIRDTLSHNGIAVSS</sequence>
<keyword evidence="1" id="KW-0067">ATP-binding</keyword>
<dbReference type="Proteomes" id="UP000617681">
    <property type="component" value="Chromosome"/>
</dbReference>
<reference evidence="2 4" key="1">
    <citation type="submission" date="2020-12" db="EMBL/GenBank/DDBJ databases">
        <title>FDA dAtabase for Regulatory Grade micrObial Sequences (FDA-ARGOS): Supporting development and validation of Infectious Disease Dx tests.</title>
        <authorList>
            <person name="Sproer C."/>
            <person name="Gronow S."/>
            <person name="Severitt S."/>
            <person name="Schroder I."/>
            <person name="Tallon L."/>
            <person name="Sadzewicz L."/>
            <person name="Zhao X."/>
            <person name="Boylan J."/>
            <person name="Ott S."/>
            <person name="Bowen H."/>
            <person name="Vavikolanu K."/>
            <person name="Mehta A."/>
            <person name="Aluvathingal J."/>
            <person name="Nadendla S."/>
            <person name="Lowell S."/>
            <person name="Myers T."/>
            <person name="Yan Y."/>
            <person name="Sichtig H."/>
        </authorList>
    </citation>
    <scope>NUCLEOTIDE SEQUENCE [LARGE SCALE GENOMIC DNA]</scope>
    <source>
        <strain evidence="2 4">FDAARGOS_1053</strain>
        <strain evidence="3">FDAARGOS_1191</strain>
    </source>
</reference>
<dbReference type="SUPFAM" id="SSF88713">
    <property type="entry name" value="Glycoside hydrolase/deacetylase"/>
    <property type="match status" value="1"/>
</dbReference>
<gene>
    <name evidence="1" type="primary">pxpA</name>
    <name evidence="2" type="ORF">I6I10_11515</name>
    <name evidence="3" type="ORF">I6J21_04605</name>
</gene>
<dbReference type="RefSeq" id="WP_005395864.1">
    <property type="nucleotide sequence ID" value="NZ_CP066007.1"/>
</dbReference>
<dbReference type="HAMAP" id="MF_00691">
    <property type="entry name" value="PxpA"/>
    <property type="match status" value="1"/>
</dbReference>
<dbReference type="EMBL" id="CP066007">
    <property type="protein sequence ID" value="QQB46064.1"/>
    <property type="molecule type" value="Genomic_DNA"/>
</dbReference>
<name>A0A7T4JUQ0_9CORY</name>
<dbReference type="Gene3D" id="3.20.20.370">
    <property type="entry name" value="Glycoside hydrolase/deacetylase"/>
    <property type="match status" value="1"/>
</dbReference>
<dbReference type="InterPro" id="IPR005501">
    <property type="entry name" value="LamB/YcsF/PxpA-like"/>
</dbReference>
<dbReference type="GO" id="GO:0017168">
    <property type="term" value="F:5-oxoprolinase (ATP-hydrolyzing) activity"/>
    <property type="evidence" value="ECO:0007669"/>
    <property type="project" value="UniProtKB-UniRule"/>
</dbReference>
<dbReference type="EMBL" id="CP069534">
    <property type="protein sequence ID" value="QRP71424.1"/>
    <property type="molecule type" value="Genomic_DNA"/>
</dbReference>
<dbReference type="OrthoDB" id="9773478at2"/>
<keyword evidence="1" id="KW-0378">Hydrolase</keyword>
<dbReference type="PANTHER" id="PTHR30292:SF0">
    <property type="entry name" value="5-OXOPROLINASE SUBUNIT A"/>
    <property type="match status" value="1"/>
</dbReference>